<evidence type="ECO:0000313" key="1">
    <source>
        <dbReference type="EMBL" id="URD71916.1"/>
    </source>
</evidence>
<accession>A0A9E7E7R4</accession>
<organism evidence="1 2">
    <name type="scientific">Musa troglodytarum</name>
    <name type="common">fe'i banana</name>
    <dbReference type="NCBI Taxonomy" id="320322"/>
    <lineage>
        <taxon>Eukaryota</taxon>
        <taxon>Viridiplantae</taxon>
        <taxon>Streptophyta</taxon>
        <taxon>Embryophyta</taxon>
        <taxon>Tracheophyta</taxon>
        <taxon>Spermatophyta</taxon>
        <taxon>Magnoliopsida</taxon>
        <taxon>Liliopsida</taxon>
        <taxon>Zingiberales</taxon>
        <taxon>Musaceae</taxon>
        <taxon>Musa</taxon>
    </lineage>
</organism>
<dbReference type="EMBL" id="CP097502">
    <property type="protein sequence ID" value="URD71916.1"/>
    <property type="molecule type" value="Genomic_DNA"/>
</dbReference>
<name>A0A9E7E7R4_9LILI</name>
<dbReference type="AlphaFoldDB" id="A0A9E7E7R4"/>
<reference evidence="1" key="1">
    <citation type="submission" date="2022-05" db="EMBL/GenBank/DDBJ databases">
        <title>The Musa troglodytarum L. genome provides insights into the mechanism of non-climacteric behaviour and enrichment of carotenoids.</title>
        <authorList>
            <person name="Wang J."/>
        </authorList>
    </citation>
    <scope>NUCLEOTIDE SEQUENCE</scope>
    <source>
        <tissue evidence="1">Leaf</tissue>
    </source>
</reference>
<evidence type="ECO:0000313" key="2">
    <source>
        <dbReference type="Proteomes" id="UP001055439"/>
    </source>
</evidence>
<gene>
    <name evidence="1" type="ORF">MUK42_36204</name>
</gene>
<sequence length="231" mass="24721">MIPGASFICSSSLVNPPGSSQSKRLTRFASASSRAATAKFCPGQILRPAPNGTYRASLPVKSNAPSANLSGRNSSGDSQLLGSLPKAHAFTKTRVFLGMLYPCMLQSSNSSRGSSNGAGGCSRRTSFTTAFRYAIWLTSSSLTNPSPLPLPLLTSSCNFRIARGLRMSSAMAHSRVMYDVSVPAPNMSCTSWYRVRGLGKESSRHRCLTVPQCDKISSFVLSPLRKEERAA</sequence>
<keyword evidence="2" id="KW-1185">Reference proteome</keyword>
<dbReference type="Proteomes" id="UP001055439">
    <property type="component" value="Chromosome 1"/>
</dbReference>
<proteinExistence type="predicted"/>
<protein>
    <submittedName>
        <fullName evidence="1">Uncharacterized protein</fullName>
    </submittedName>
</protein>